<sequence>MRFEVFANINNTYTLKDHLFLRSATYLDYNQAQQLADELNQQHQEEIAALERQFL</sequence>
<evidence type="ECO:0000313" key="1">
    <source>
        <dbReference type="EMBL" id="TCL39382.1"/>
    </source>
</evidence>
<name>A0A4R1QB25_9FIRM</name>
<protein>
    <submittedName>
        <fullName evidence="1">Uncharacterized protein</fullName>
    </submittedName>
</protein>
<reference evidence="1 2" key="1">
    <citation type="submission" date="2019-03" db="EMBL/GenBank/DDBJ databases">
        <title>Genomic Encyclopedia of Type Strains, Phase IV (KMG-IV): sequencing the most valuable type-strain genomes for metagenomic binning, comparative biology and taxonomic classification.</title>
        <authorList>
            <person name="Goeker M."/>
        </authorList>
    </citation>
    <scope>NUCLEOTIDE SEQUENCE [LARGE SCALE GENOMIC DNA]</scope>
    <source>
        <strain evidence="1 2">DSM 15969</strain>
    </source>
</reference>
<proteinExistence type="predicted"/>
<evidence type="ECO:0000313" key="2">
    <source>
        <dbReference type="Proteomes" id="UP000295063"/>
    </source>
</evidence>
<accession>A0A4R1QB25</accession>
<gene>
    <name evidence="1" type="ORF">EV210_102298</name>
</gene>
<comment type="caution">
    <text evidence="1">The sequence shown here is derived from an EMBL/GenBank/DDBJ whole genome shotgun (WGS) entry which is preliminary data.</text>
</comment>
<organism evidence="1 2">
    <name type="scientific">Anaerospora hongkongensis</name>
    <dbReference type="NCBI Taxonomy" id="244830"/>
    <lineage>
        <taxon>Bacteria</taxon>
        <taxon>Bacillati</taxon>
        <taxon>Bacillota</taxon>
        <taxon>Negativicutes</taxon>
        <taxon>Selenomonadales</taxon>
        <taxon>Sporomusaceae</taxon>
        <taxon>Anaerospora</taxon>
    </lineage>
</organism>
<keyword evidence="2" id="KW-1185">Reference proteome</keyword>
<dbReference type="Proteomes" id="UP000295063">
    <property type="component" value="Unassembled WGS sequence"/>
</dbReference>
<dbReference type="EMBL" id="SLUI01000002">
    <property type="protein sequence ID" value="TCL39382.1"/>
    <property type="molecule type" value="Genomic_DNA"/>
</dbReference>
<dbReference type="AlphaFoldDB" id="A0A4R1QB25"/>
<dbReference type="RefSeq" id="WP_165898776.1">
    <property type="nucleotide sequence ID" value="NZ_DAMAKO010000008.1"/>
</dbReference>